<dbReference type="OrthoDB" id="9768004at2"/>
<gene>
    <name evidence="2" type="ORF">BJF92_15960</name>
</gene>
<comment type="caution">
    <text evidence="2">The sequence shown here is derived from an EMBL/GenBank/DDBJ whole genome shotgun (WGS) entry which is preliminary data.</text>
</comment>
<protein>
    <submittedName>
        <fullName evidence="2">Gliding motility-associated lipoprotein GldK</fullName>
    </submittedName>
</protein>
<sequence>MIPIPGGTFLMGSDHFYPEEAPVRRVSVGPFLMDATAVTNRAFAGFVTATGYVTLAERPAPAELYPDVPAEALAPASAVFHPPPAALDRGNAYQWWHYVPGADWHHPEGPESHLDGREDHPVVHVAYEDALAYAIWAGKSLPTEAEWEFAARGGLDGADYVWGDEFSPGGVHQANTWQGHFPWENLLEDGFARTSPVGSFPANGYGLYDMAGNVWEWTEDWFGPHRPAAKSCCTIDNPRGGAMESSVDPDMLELAIPRKVLKGGSYLCAPNYCQRYRPAARLAQAIDTTTGHVGFRCVVRPAAAMTLER</sequence>
<dbReference type="Proteomes" id="UP000186143">
    <property type="component" value="Unassembled WGS sequence"/>
</dbReference>
<dbReference type="InterPro" id="IPR042095">
    <property type="entry name" value="SUMF_sf"/>
</dbReference>
<reference evidence="2 3" key="1">
    <citation type="submission" date="2016-09" db="EMBL/GenBank/DDBJ databases">
        <title>Rhizobium sp. nov., a novel species isolated from the rice rhizosphere.</title>
        <authorList>
            <person name="Zhao J."/>
            <person name="Zhang X."/>
        </authorList>
    </citation>
    <scope>NUCLEOTIDE SEQUENCE [LARGE SCALE GENOMIC DNA]</scope>
    <source>
        <strain evidence="2 3">MH17</strain>
    </source>
</reference>
<dbReference type="SUPFAM" id="SSF56436">
    <property type="entry name" value="C-type lectin-like"/>
    <property type="match status" value="1"/>
</dbReference>
<dbReference type="Gene3D" id="3.90.1580.10">
    <property type="entry name" value="paralog of FGE (formylglycine-generating enzyme)"/>
    <property type="match status" value="1"/>
</dbReference>
<organism evidence="2 3">
    <name type="scientific">Xaviernesmea rhizosphaerae</name>
    <dbReference type="NCBI Taxonomy" id="1672749"/>
    <lineage>
        <taxon>Bacteria</taxon>
        <taxon>Pseudomonadati</taxon>
        <taxon>Pseudomonadota</taxon>
        <taxon>Alphaproteobacteria</taxon>
        <taxon>Hyphomicrobiales</taxon>
        <taxon>Rhizobiaceae</taxon>
        <taxon>Rhizobium/Agrobacterium group</taxon>
        <taxon>Xaviernesmea</taxon>
    </lineage>
</organism>
<dbReference type="InterPro" id="IPR005532">
    <property type="entry name" value="SUMF_dom"/>
</dbReference>
<proteinExistence type="predicted"/>
<keyword evidence="2" id="KW-0449">Lipoprotein</keyword>
<evidence type="ECO:0000259" key="1">
    <source>
        <dbReference type="Pfam" id="PF03781"/>
    </source>
</evidence>
<name>A0A1Q9APP4_9HYPH</name>
<evidence type="ECO:0000313" key="2">
    <source>
        <dbReference type="EMBL" id="OLP57400.1"/>
    </source>
</evidence>
<dbReference type="STRING" id="1672749.BJF92_15960"/>
<dbReference type="InterPro" id="IPR051043">
    <property type="entry name" value="Sulfatase_Mod_Factor_Kinase"/>
</dbReference>
<dbReference type="AlphaFoldDB" id="A0A1Q9APP4"/>
<accession>A0A1Q9APP4</accession>
<dbReference type="Pfam" id="PF03781">
    <property type="entry name" value="FGE-sulfatase"/>
    <property type="match status" value="1"/>
</dbReference>
<evidence type="ECO:0000313" key="3">
    <source>
        <dbReference type="Proteomes" id="UP000186143"/>
    </source>
</evidence>
<feature type="domain" description="Sulfatase-modifying factor enzyme-like" evidence="1">
    <location>
        <begin position="1"/>
        <end position="298"/>
    </location>
</feature>
<dbReference type="PANTHER" id="PTHR23150">
    <property type="entry name" value="SULFATASE MODIFYING FACTOR 1, 2"/>
    <property type="match status" value="1"/>
</dbReference>
<dbReference type="GO" id="GO:0120147">
    <property type="term" value="F:formylglycine-generating oxidase activity"/>
    <property type="evidence" value="ECO:0007669"/>
    <property type="project" value="TreeGrafter"/>
</dbReference>
<dbReference type="InterPro" id="IPR016187">
    <property type="entry name" value="CTDL_fold"/>
</dbReference>
<dbReference type="PANTHER" id="PTHR23150:SF19">
    <property type="entry name" value="FORMYLGLYCINE-GENERATING ENZYME"/>
    <property type="match status" value="1"/>
</dbReference>
<dbReference type="EMBL" id="MKIO01000018">
    <property type="protein sequence ID" value="OLP57400.1"/>
    <property type="molecule type" value="Genomic_DNA"/>
</dbReference>